<evidence type="ECO:0000313" key="1">
    <source>
        <dbReference type="EMBL" id="TLP90960.1"/>
    </source>
</evidence>
<name>A0A5R9B3J6_STAXY</name>
<proteinExistence type="predicted"/>
<dbReference type="PANTHER" id="PTHR34822:SF1">
    <property type="entry name" value="GRPB FAMILY PROTEIN"/>
    <property type="match status" value="1"/>
</dbReference>
<dbReference type="AlphaFoldDB" id="A0A5R9B3J6"/>
<gene>
    <name evidence="1" type="ORF">FEZ53_01445</name>
</gene>
<dbReference type="RefSeq" id="WP_042363100.1">
    <property type="nucleotide sequence ID" value="NZ_CABIVW010000002.1"/>
</dbReference>
<dbReference type="PANTHER" id="PTHR34822">
    <property type="entry name" value="GRPB DOMAIN PROTEIN (AFU_ORTHOLOGUE AFUA_1G01530)"/>
    <property type="match status" value="1"/>
</dbReference>
<accession>A0A5R9B3J6</accession>
<dbReference type="GeneID" id="45497605"/>
<dbReference type="KEGG" id="sxl:SXYLSMQ121_1959"/>
<protein>
    <submittedName>
        <fullName evidence="1">GrpB family protein</fullName>
    </submittedName>
</protein>
<organism evidence="1 2">
    <name type="scientific">Staphylococcus xylosus</name>
    <dbReference type="NCBI Taxonomy" id="1288"/>
    <lineage>
        <taxon>Bacteria</taxon>
        <taxon>Bacillati</taxon>
        <taxon>Bacillota</taxon>
        <taxon>Bacilli</taxon>
        <taxon>Bacillales</taxon>
        <taxon>Staphylococcaceae</taxon>
        <taxon>Staphylococcus</taxon>
    </lineage>
</organism>
<dbReference type="SUPFAM" id="SSF81301">
    <property type="entry name" value="Nucleotidyltransferase"/>
    <property type="match status" value="1"/>
</dbReference>
<dbReference type="KEGG" id="sxo:SXYL_02109"/>
<dbReference type="OrthoDB" id="2403088at2"/>
<dbReference type="Gene3D" id="3.30.460.10">
    <property type="entry name" value="Beta Polymerase, domain 2"/>
    <property type="match status" value="1"/>
</dbReference>
<dbReference type="EMBL" id="VBTJ01000001">
    <property type="protein sequence ID" value="TLP90960.1"/>
    <property type="molecule type" value="Genomic_DNA"/>
</dbReference>
<dbReference type="Proteomes" id="UP000307747">
    <property type="component" value="Unassembled WGS sequence"/>
</dbReference>
<comment type="caution">
    <text evidence="1">The sequence shown here is derived from an EMBL/GenBank/DDBJ whole genome shotgun (WGS) entry which is preliminary data.</text>
</comment>
<reference evidence="1 2" key="1">
    <citation type="submission" date="2019-05" db="EMBL/GenBank/DDBJ databases">
        <title>The metagenome of a microbial culture collection derived from dairy environment covers the genomic content of the human microbiome.</title>
        <authorList>
            <person name="Roder T."/>
            <person name="Wuthrich D."/>
            <person name="Sattari Z."/>
            <person name="Von Ah U."/>
            <person name="Bar C."/>
            <person name="Ronchi F."/>
            <person name="Macpherson A.J."/>
            <person name="Ganal-Vonarburg S.C."/>
            <person name="Bruggmann R."/>
            <person name="Vergeres G."/>
        </authorList>
    </citation>
    <scope>NUCLEOTIDE SEQUENCE [LARGE SCALE GENOMIC DNA]</scope>
    <source>
        <strain evidence="1 2">FAM 20833</strain>
    </source>
</reference>
<dbReference type="InterPro" id="IPR007344">
    <property type="entry name" value="GrpB/CoaE"/>
</dbReference>
<dbReference type="Pfam" id="PF04229">
    <property type="entry name" value="GrpB"/>
    <property type="match status" value="1"/>
</dbReference>
<sequence length="180" mass="21079">MYSHIQPLIIEDHNNIYRQRYQELSDILFNLLDTPVKSTHHIGGTSHFNYPTEPILDILVGVNNLHDITSLDEKRLNYEGFYRLHHPYKKKVVMAQFNNLIELKQITRLHIIQKDSKLYNDYLQTNFSLSKKSPLVTTFGEAKQSASTTAINIRDYENQKQQLFDNFTKHLSDGLKDTDI</sequence>
<evidence type="ECO:0000313" key="2">
    <source>
        <dbReference type="Proteomes" id="UP000307747"/>
    </source>
</evidence>
<dbReference type="InterPro" id="IPR043519">
    <property type="entry name" value="NT_sf"/>
</dbReference>